<sequence length="157" mass="17297">MSISPLLKVFSTPPAEKNAFVSLIHTALQAQRLPKRIREVIMDLYQGASFCISRKEGCSGRIDNKRGVKQGCPLSPILFNLAIEPLLQQLAACREDLGLRNNQYGRPPVKVSHMAYAGDLKIVANSHEGLNSLHQVVNKFLKWTALEANPSKCATMG</sequence>
<accession>U6MGU9</accession>
<dbReference type="PANTHER" id="PTHR35450">
    <property type="entry name" value="REVERSE TRANSCRIPTASE DOMAIN-CONTAINING PROTEIN"/>
    <property type="match status" value="1"/>
</dbReference>
<organism evidence="2 3">
    <name type="scientific">Eimeria maxima</name>
    <name type="common">Coccidian parasite</name>
    <dbReference type="NCBI Taxonomy" id="5804"/>
    <lineage>
        <taxon>Eukaryota</taxon>
        <taxon>Sar</taxon>
        <taxon>Alveolata</taxon>
        <taxon>Apicomplexa</taxon>
        <taxon>Conoidasida</taxon>
        <taxon>Coccidia</taxon>
        <taxon>Eucoccidiorida</taxon>
        <taxon>Eimeriorina</taxon>
        <taxon>Eimeriidae</taxon>
        <taxon>Eimeria</taxon>
    </lineage>
</organism>
<dbReference type="GeneID" id="25338352"/>
<evidence type="ECO:0000313" key="2">
    <source>
        <dbReference type="EMBL" id="CDJ61674.1"/>
    </source>
</evidence>
<dbReference type="PANTHER" id="PTHR35450:SF2">
    <property type="entry name" value="REVERSE TRANSCRIPTASE DOMAIN-CONTAINING PROTEIN"/>
    <property type="match status" value="1"/>
</dbReference>
<evidence type="ECO:0000313" key="3">
    <source>
        <dbReference type="Proteomes" id="UP000030763"/>
    </source>
</evidence>
<reference evidence="2" key="1">
    <citation type="submission" date="2013-10" db="EMBL/GenBank/DDBJ databases">
        <title>Genomic analysis of the causative agents of coccidiosis in chickens.</title>
        <authorList>
            <person name="Reid A.J."/>
            <person name="Blake D."/>
            <person name="Billington K."/>
            <person name="Browne H."/>
            <person name="Dunn M."/>
            <person name="Hung S."/>
            <person name="Kawahara F."/>
            <person name="Miranda-Saavedra D."/>
            <person name="Mourier T."/>
            <person name="Nagra H."/>
            <person name="Otto T.D."/>
            <person name="Rawlings N."/>
            <person name="Sanchez A."/>
            <person name="Sanders M."/>
            <person name="Subramaniam C."/>
            <person name="Tay Y."/>
            <person name="Dear P."/>
            <person name="Doerig C."/>
            <person name="Gruber A."/>
            <person name="Parkinson J."/>
            <person name="Shirley M."/>
            <person name="Wan K.L."/>
            <person name="Berriman M."/>
            <person name="Tomley F."/>
            <person name="Pain A."/>
        </authorList>
    </citation>
    <scope>NUCLEOTIDE SEQUENCE [LARGE SCALE GENOMIC DNA]</scope>
    <source>
        <strain evidence="2">Weybridge</strain>
    </source>
</reference>
<gene>
    <name evidence="2" type="ORF">EMWEY_00043660</name>
</gene>
<dbReference type="SUPFAM" id="SSF56672">
    <property type="entry name" value="DNA/RNA polymerases"/>
    <property type="match status" value="1"/>
</dbReference>
<dbReference type="Proteomes" id="UP000030763">
    <property type="component" value="Unassembled WGS sequence"/>
</dbReference>
<dbReference type="InterPro" id="IPR000477">
    <property type="entry name" value="RT_dom"/>
</dbReference>
<dbReference type="OrthoDB" id="346743at2759"/>
<evidence type="ECO:0000259" key="1">
    <source>
        <dbReference type="Pfam" id="PF00078"/>
    </source>
</evidence>
<keyword evidence="3" id="KW-1185">Reference proteome</keyword>
<dbReference type="AlphaFoldDB" id="U6MGU9"/>
<dbReference type="RefSeq" id="XP_013338324.1">
    <property type="nucleotide sequence ID" value="XM_013482870.1"/>
</dbReference>
<feature type="domain" description="Reverse transcriptase" evidence="1">
    <location>
        <begin position="28"/>
        <end position="156"/>
    </location>
</feature>
<dbReference type="VEuPathDB" id="ToxoDB:EMWEY_00043660"/>
<dbReference type="InterPro" id="IPR043502">
    <property type="entry name" value="DNA/RNA_pol_sf"/>
</dbReference>
<dbReference type="EMBL" id="HG722175">
    <property type="protein sequence ID" value="CDJ61674.1"/>
    <property type="molecule type" value="Genomic_DNA"/>
</dbReference>
<name>U6MGU9_EIMMA</name>
<protein>
    <recommendedName>
        <fullName evidence="1">Reverse transcriptase domain-containing protein</fullName>
    </recommendedName>
</protein>
<proteinExistence type="predicted"/>
<dbReference type="Pfam" id="PF00078">
    <property type="entry name" value="RVT_1"/>
    <property type="match status" value="1"/>
</dbReference>
<reference evidence="2" key="2">
    <citation type="submission" date="2013-10" db="EMBL/GenBank/DDBJ databases">
        <authorList>
            <person name="Aslett M."/>
        </authorList>
    </citation>
    <scope>NUCLEOTIDE SEQUENCE [LARGE SCALE GENOMIC DNA]</scope>
    <source>
        <strain evidence="2">Weybridge</strain>
    </source>
</reference>